<dbReference type="AlphaFoldDB" id="A0A917P9D3"/>
<reference evidence="3" key="2">
    <citation type="submission" date="2020-09" db="EMBL/GenBank/DDBJ databases">
        <authorList>
            <person name="Sun Q."/>
            <person name="Ohkuma M."/>
        </authorList>
    </citation>
    <scope>NUCLEOTIDE SEQUENCE</scope>
    <source>
        <strain evidence="3">JCM 3086</strain>
    </source>
</reference>
<accession>A0A917P9D3</accession>
<dbReference type="Pfam" id="PF12811">
    <property type="entry name" value="BaxI_1"/>
    <property type="match status" value="1"/>
</dbReference>
<evidence type="ECO:0000256" key="1">
    <source>
        <dbReference type="SAM" id="MobiDB-lite"/>
    </source>
</evidence>
<keyword evidence="4" id="KW-1185">Reference proteome</keyword>
<name>A0A917P9D3_9ACTN</name>
<feature type="transmembrane region" description="Helical" evidence="2">
    <location>
        <begin position="67"/>
        <end position="91"/>
    </location>
</feature>
<evidence type="ECO:0000313" key="4">
    <source>
        <dbReference type="Proteomes" id="UP000657574"/>
    </source>
</evidence>
<dbReference type="InterPro" id="IPR010539">
    <property type="entry name" value="BaxI_1-like"/>
</dbReference>
<evidence type="ECO:0000256" key="2">
    <source>
        <dbReference type="SAM" id="Phobius"/>
    </source>
</evidence>
<organism evidence="3 4">
    <name type="scientific">Streptomyces brasiliensis</name>
    <dbReference type="NCBI Taxonomy" id="1954"/>
    <lineage>
        <taxon>Bacteria</taxon>
        <taxon>Bacillati</taxon>
        <taxon>Actinomycetota</taxon>
        <taxon>Actinomycetes</taxon>
        <taxon>Kitasatosporales</taxon>
        <taxon>Streptomycetaceae</taxon>
        <taxon>Streptomyces</taxon>
    </lineage>
</organism>
<feature type="transmembrane region" description="Helical" evidence="2">
    <location>
        <begin position="154"/>
        <end position="175"/>
    </location>
</feature>
<dbReference type="Proteomes" id="UP000657574">
    <property type="component" value="Unassembled WGS sequence"/>
</dbReference>
<feature type="transmembrane region" description="Helical" evidence="2">
    <location>
        <begin position="218"/>
        <end position="239"/>
    </location>
</feature>
<reference evidence="3" key="1">
    <citation type="journal article" date="2014" name="Int. J. Syst. Evol. Microbiol.">
        <title>Complete genome sequence of Corynebacterium casei LMG S-19264T (=DSM 44701T), isolated from a smear-ripened cheese.</title>
        <authorList>
            <consortium name="US DOE Joint Genome Institute (JGI-PGF)"/>
            <person name="Walter F."/>
            <person name="Albersmeier A."/>
            <person name="Kalinowski J."/>
            <person name="Ruckert C."/>
        </authorList>
    </citation>
    <scope>NUCLEOTIDE SEQUENCE</scope>
    <source>
        <strain evidence="3">JCM 3086</strain>
    </source>
</reference>
<gene>
    <name evidence="3" type="ORF">GCM10010121_092570</name>
</gene>
<dbReference type="EMBL" id="BMQA01000097">
    <property type="protein sequence ID" value="GGJ67331.1"/>
    <property type="molecule type" value="Genomic_DNA"/>
</dbReference>
<feature type="transmembrane region" description="Helical" evidence="2">
    <location>
        <begin position="97"/>
        <end position="116"/>
    </location>
</feature>
<feature type="transmembrane region" description="Helical" evidence="2">
    <location>
        <begin position="187"/>
        <end position="206"/>
    </location>
</feature>
<keyword evidence="2" id="KW-0812">Transmembrane</keyword>
<dbReference type="PANTHER" id="PTHR41282:SF1">
    <property type="entry name" value="CONSERVED TRANSMEMBRANE PROTEIN-RELATED"/>
    <property type="match status" value="1"/>
</dbReference>
<sequence>MQSSNPILSRPQFRRRGGQKTAARDPRAGIAVVRDRILAGKDLEQAYEKGPAPMPFLVGDLMTMDDVVLRAAAALGVTVLAAVLSWTVLPLAPLGTAALYGIAGGSGLLATGLVVIQRRRNLPSPVRTLTFAAFQGTFLGVLSATVSSHLSPGVFVQTVLGTMATCAGTFLAYKLHWMRVHRRFRGFAGAALFGVLFLAFADWVLLPVMGVAGLGLRPFGLSVFMGVIGVLLGTSFFALHFKQVEEGIACGAPRDQSWLAAFGLALTLVWLYVETVRLFTLFPGDELYRVPCRKPRRSRRG</sequence>
<comment type="caution">
    <text evidence="3">The sequence shown here is derived from an EMBL/GenBank/DDBJ whole genome shotgun (WGS) entry which is preliminary data.</text>
</comment>
<dbReference type="PANTHER" id="PTHR41282">
    <property type="entry name" value="CONSERVED TRANSMEMBRANE PROTEIN-RELATED"/>
    <property type="match status" value="1"/>
</dbReference>
<feature type="region of interest" description="Disordered" evidence="1">
    <location>
        <begin position="1"/>
        <end position="25"/>
    </location>
</feature>
<feature type="transmembrane region" description="Helical" evidence="2">
    <location>
        <begin position="128"/>
        <end position="148"/>
    </location>
</feature>
<protein>
    <submittedName>
        <fullName evidence="3">Membrane protein</fullName>
    </submittedName>
</protein>
<evidence type="ECO:0000313" key="3">
    <source>
        <dbReference type="EMBL" id="GGJ67331.1"/>
    </source>
</evidence>
<keyword evidence="2" id="KW-0472">Membrane</keyword>
<proteinExistence type="predicted"/>
<keyword evidence="2" id="KW-1133">Transmembrane helix</keyword>
<feature type="transmembrane region" description="Helical" evidence="2">
    <location>
        <begin position="259"/>
        <end position="279"/>
    </location>
</feature>